<comment type="similarity">
    <text evidence="1">Belongs to the UPF0162 family.</text>
</comment>
<dbReference type="STRING" id="1517416.IDAT_07755"/>
<dbReference type="EMBL" id="JPIN01000007">
    <property type="protein sequence ID" value="KFZ28636.1"/>
    <property type="molecule type" value="Genomic_DNA"/>
</dbReference>
<evidence type="ECO:0000256" key="1">
    <source>
        <dbReference type="ARBA" id="ARBA00007100"/>
    </source>
</evidence>
<dbReference type="Pfam" id="PF13369">
    <property type="entry name" value="Transglut_core2"/>
    <property type="match status" value="1"/>
</dbReference>
<evidence type="ECO:0000313" key="4">
    <source>
        <dbReference type="Proteomes" id="UP000053718"/>
    </source>
</evidence>
<comment type="caution">
    <text evidence="3">The sequence shown here is derived from an EMBL/GenBank/DDBJ whole genome shotgun (WGS) entry which is preliminary data.</text>
</comment>
<name>A0A094J7Q6_9GAMM</name>
<proteinExistence type="inferred from homology"/>
<dbReference type="InterPro" id="IPR011990">
    <property type="entry name" value="TPR-like_helical_dom_sf"/>
</dbReference>
<dbReference type="AlphaFoldDB" id="A0A094J7Q6"/>
<dbReference type="Pfam" id="PF13371">
    <property type="entry name" value="TPR_9"/>
    <property type="match status" value="1"/>
</dbReference>
<protein>
    <recommendedName>
        <fullName evidence="2">Protein SirB1 N-terminal domain-containing protein</fullName>
    </recommendedName>
</protein>
<gene>
    <name evidence="3" type="ORF">IDAT_07755</name>
</gene>
<organism evidence="3 4">
    <name type="scientific">Pseudidiomarina atlantica</name>
    <dbReference type="NCBI Taxonomy" id="1517416"/>
    <lineage>
        <taxon>Bacteria</taxon>
        <taxon>Pseudomonadati</taxon>
        <taxon>Pseudomonadota</taxon>
        <taxon>Gammaproteobacteria</taxon>
        <taxon>Alteromonadales</taxon>
        <taxon>Idiomarinaceae</taxon>
        <taxon>Pseudidiomarina</taxon>
    </lineage>
</organism>
<accession>A0A094J7Q6</accession>
<reference evidence="3 4" key="1">
    <citation type="submission" date="2014-06" db="EMBL/GenBank/DDBJ databases">
        <title>Draft genome sequence of Idiomarina sp. MCCC 1A10513.</title>
        <authorList>
            <person name="Du J."/>
            <person name="Lai Q."/>
            <person name="Shao Z."/>
        </authorList>
    </citation>
    <scope>NUCLEOTIDE SEQUENCE [LARGE SCALE GENOMIC DNA]</scope>
    <source>
        <strain evidence="3 4">MCCC 1A10513</strain>
    </source>
</reference>
<evidence type="ECO:0000259" key="2">
    <source>
        <dbReference type="Pfam" id="PF13369"/>
    </source>
</evidence>
<evidence type="ECO:0000313" key="3">
    <source>
        <dbReference type="EMBL" id="KFZ28636.1"/>
    </source>
</evidence>
<sequence>MNKSMQFSYLEHVDHELLPTIEILWEISRVFHADSDTYVSAFYQELNALREHPSLQQENEVERLQALCRLFYVHLGFSKAPEPLLSAKRVLVDRAIRLRTGEPLTLAFLLQEAASYHGLVLELIDFPDYPLLRLDYAQSSYFVDPSSGELLHGSQVQERFEDATEDEEQFSWEVLEAAEQKLILVRYLSELKHAFISDRRFADALTTVHMLLTVLPDDPYEIRDRGYILEELDCNHVAVDDYQYFVEQCPDDPSAQLLRLQLENWTQPQTILH</sequence>
<dbReference type="InterPro" id="IPR032698">
    <property type="entry name" value="SirB1_N"/>
</dbReference>
<dbReference type="SUPFAM" id="SSF48452">
    <property type="entry name" value="TPR-like"/>
    <property type="match status" value="1"/>
</dbReference>
<feature type="domain" description="Protein SirB1 N-terminal" evidence="2">
    <location>
        <begin position="52"/>
        <end position="188"/>
    </location>
</feature>
<keyword evidence="4" id="KW-1185">Reference proteome</keyword>
<dbReference type="eggNOG" id="COG2912">
    <property type="taxonomic scope" value="Bacteria"/>
</dbReference>
<dbReference type="Proteomes" id="UP000053718">
    <property type="component" value="Unassembled WGS sequence"/>
</dbReference>